<evidence type="ECO:0000256" key="1">
    <source>
        <dbReference type="SAM" id="SignalP"/>
    </source>
</evidence>
<proteinExistence type="predicted"/>
<sequence>MRMKLAILAASLSLAPLCASAQLADVICDDTARLEQRLTQTHGAEKHGQGLRGPDAILQVWISPRSGDWTLVQSYANGTSCIVAMGEHWETLLPPADPA</sequence>
<dbReference type="STRING" id="490829.SAMN05421850_10870"/>
<dbReference type="Proteomes" id="UP000199340">
    <property type="component" value="Unassembled WGS sequence"/>
</dbReference>
<reference evidence="2 3" key="1">
    <citation type="submission" date="2016-10" db="EMBL/GenBank/DDBJ databases">
        <authorList>
            <person name="de Groot N.N."/>
        </authorList>
    </citation>
    <scope>NUCLEOTIDE SEQUENCE [LARGE SCALE GENOMIC DNA]</scope>
    <source>
        <strain evidence="2 3">DSM 28010</strain>
    </source>
</reference>
<keyword evidence="1" id="KW-0732">Signal</keyword>
<name>A0A1G8QS50_9RHOB</name>
<evidence type="ECO:0000313" key="3">
    <source>
        <dbReference type="Proteomes" id="UP000199340"/>
    </source>
</evidence>
<feature type="signal peptide" evidence="1">
    <location>
        <begin position="1"/>
        <end position="21"/>
    </location>
</feature>
<protein>
    <submittedName>
        <fullName evidence="2">Uncharacterized protein</fullName>
    </submittedName>
</protein>
<accession>A0A1G8QS50</accession>
<dbReference type="EMBL" id="FNEB01000008">
    <property type="protein sequence ID" value="SDJ07544.1"/>
    <property type="molecule type" value="Genomic_DNA"/>
</dbReference>
<evidence type="ECO:0000313" key="2">
    <source>
        <dbReference type="EMBL" id="SDJ07544.1"/>
    </source>
</evidence>
<keyword evidence="3" id="KW-1185">Reference proteome</keyword>
<organism evidence="2 3">
    <name type="scientific">Lutimaribacter saemankumensis</name>
    <dbReference type="NCBI Taxonomy" id="490829"/>
    <lineage>
        <taxon>Bacteria</taxon>
        <taxon>Pseudomonadati</taxon>
        <taxon>Pseudomonadota</taxon>
        <taxon>Alphaproteobacteria</taxon>
        <taxon>Rhodobacterales</taxon>
        <taxon>Roseobacteraceae</taxon>
        <taxon>Lutimaribacter</taxon>
    </lineage>
</organism>
<feature type="chain" id="PRO_5011781567" evidence="1">
    <location>
        <begin position="22"/>
        <end position="99"/>
    </location>
</feature>
<dbReference type="AlphaFoldDB" id="A0A1G8QS50"/>
<gene>
    <name evidence="2" type="ORF">SAMN05421850_10870</name>
</gene>